<gene>
    <name evidence="2" type="ORF">F4V45_08420</name>
</gene>
<accession>A0A5M9QGS3</accession>
<dbReference type="AlphaFoldDB" id="A0A5M9QGS3"/>
<proteinExistence type="predicted"/>
<evidence type="ECO:0000313" key="2">
    <source>
        <dbReference type="EMBL" id="KAA8707874.1"/>
    </source>
</evidence>
<dbReference type="SUPFAM" id="SSF75708">
    <property type="entry name" value="Chemotaxis phosphatase CheZ"/>
    <property type="match status" value="1"/>
</dbReference>
<evidence type="ECO:0000256" key="1">
    <source>
        <dbReference type="SAM" id="MobiDB-lite"/>
    </source>
</evidence>
<protein>
    <submittedName>
        <fullName evidence="2">Chemotaxis protein</fullName>
    </submittedName>
</protein>
<dbReference type="RefSeq" id="WP_150337874.1">
    <property type="nucleotide sequence ID" value="NZ_JAERIX010000052.1"/>
</dbReference>
<dbReference type="EMBL" id="VXKE01000021">
    <property type="protein sequence ID" value="KAA8707874.1"/>
    <property type="molecule type" value="Genomic_DNA"/>
</dbReference>
<name>A0A5M9QGS3_9HELI</name>
<dbReference type="Proteomes" id="UP000323707">
    <property type="component" value="Unassembled WGS sequence"/>
</dbReference>
<evidence type="ECO:0000313" key="3">
    <source>
        <dbReference type="Proteomes" id="UP000323707"/>
    </source>
</evidence>
<reference evidence="2 3" key="1">
    <citation type="submission" date="2019-09" db="EMBL/GenBank/DDBJ databases">
        <title>Draft genome sequence of various Type strains from the CCUG.</title>
        <authorList>
            <person name="Pineiro-Iglesias B."/>
            <person name="Tunovic T."/>
            <person name="Unosson C."/>
            <person name="Inganas E."/>
            <person name="Ohlen M."/>
            <person name="Cardew S."/>
            <person name="Jensie-Markopoulos S."/>
            <person name="Salva-Serra F."/>
            <person name="Jaen-Luchoro D."/>
            <person name="Karlsson R."/>
            <person name="Svensson-Stadler L."/>
            <person name="Chun J."/>
            <person name="Moore E."/>
        </authorList>
    </citation>
    <scope>NUCLEOTIDE SEQUENCE [LARGE SCALE GENOMIC DNA]</scope>
    <source>
        <strain evidence="2 3">CCUG 32756T</strain>
    </source>
</reference>
<feature type="region of interest" description="Disordered" evidence="1">
    <location>
        <begin position="1"/>
        <end position="65"/>
    </location>
</feature>
<comment type="caution">
    <text evidence="2">The sequence shown here is derived from an EMBL/GenBank/DDBJ whole genome shotgun (WGS) entry which is preliminary data.</text>
</comment>
<sequence>MTQEELDALMSEGDSGLQSIDTPESSEEPAEMADDIAAKDGFDPSNFRVQASKHWPPPPPDKDHKVVHQLDDVTRDTEVKAGEVFDQLDIISSNAEEIIKSTKKIKSYLTSQEALFAKLTEHFPHVESFKGALESTRAMLEEITLVSDGANNCSDAILQAMDIMQFQDINRQRIERVINVMRALAQYMNSLFESKIDDNKRVASAVYIAGDDNPNIADAEDIENLIASFGQKK</sequence>
<organism evidence="2 3">
    <name type="scientific">Helicobacter canis</name>
    <dbReference type="NCBI Taxonomy" id="29419"/>
    <lineage>
        <taxon>Bacteria</taxon>
        <taxon>Pseudomonadati</taxon>
        <taxon>Campylobacterota</taxon>
        <taxon>Epsilonproteobacteria</taxon>
        <taxon>Campylobacterales</taxon>
        <taxon>Helicobacteraceae</taxon>
        <taxon>Helicobacter</taxon>
    </lineage>
</organism>
<dbReference type="Gene3D" id="1.10.287.500">
    <property type="entry name" value="Helix hairpin bin"/>
    <property type="match status" value="1"/>
</dbReference>
<feature type="compositionally biased region" description="Acidic residues" evidence="1">
    <location>
        <begin position="24"/>
        <end position="34"/>
    </location>
</feature>